<proteinExistence type="predicted"/>
<dbReference type="AlphaFoldDB" id="A0A5J6IY93"/>
<evidence type="ECO:0000259" key="1">
    <source>
        <dbReference type="PROSITE" id="PS50801"/>
    </source>
</evidence>
<evidence type="ECO:0000313" key="2">
    <source>
        <dbReference type="EMBL" id="QEV43759.1"/>
    </source>
</evidence>
<dbReference type="KEGG" id="svn:CP980_00485"/>
<feature type="domain" description="STAS" evidence="1">
    <location>
        <begin position="17"/>
        <end position="106"/>
    </location>
</feature>
<evidence type="ECO:0000313" key="3">
    <source>
        <dbReference type="Proteomes" id="UP000325563"/>
    </source>
</evidence>
<dbReference type="Gene3D" id="3.30.750.24">
    <property type="entry name" value="STAS domain"/>
    <property type="match status" value="1"/>
</dbReference>
<dbReference type="PANTHER" id="PTHR33495:SF2">
    <property type="entry name" value="ANTI-SIGMA FACTOR ANTAGONIST TM_1081-RELATED"/>
    <property type="match status" value="1"/>
</dbReference>
<dbReference type="Pfam" id="PF13466">
    <property type="entry name" value="STAS_2"/>
    <property type="match status" value="1"/>
</dbReference>
<dbReference type="EMBL" id="CP023692">
    <property type="protein sequence ID" value="QEV43759.1"/>
    <property type="molecule type" value="Genomic_DNA"/>
</dbReference>
<gene>
    <name evidence="2" type="ORF">CP980_00485</name>
</gene>
<organism evidence="2 3">
    <name type="scientific">Streptomyces vinaceus</name>
    <dbReference type="NCBI Taxonomy" id="1960"/>
    <lineage>
        <taxon>Bacteria</taxon>
        <taxon>Bacillati</taxon>
        <taxon>Actinomycetota</taxon>
        <taxon>Actinomycetes</taxon>
        <taxon>Kitasatosporales</taxon>
        <taxon>Streptomycetaceae</taxon>
        <taxon>Streptomyces</taxon>
    </lineage>
</organism>
<name>A0A5J6IY93_STRVI</name>
<dbReference type="PANTHER" id="PTHR33495">
    <property type="entry name" value="ANTI-SIGMA FACTOR ANTAGONIST TM_1081-RELATED-RELATED"/>
    <property type="match status" value="1"/>
</dbReference>
<dbReference type="InterPro" id="IPR036513">
    <property type="entry name" value="STAS_dom_sf"/>
</dbReference>
<dbReference type="Proteomes" id="UP000325563">
    <property type="component" value="Chromosome"/>
</dbReference>
<reference evidence="2 3" key="1">
    <citation type="submission" date="2017-09" db="EMBL/GenBank/DDBJ databases">
        <authorList>
            <person name="Lee N."/>
            <person name="Cho B.-K."/>
        </authorList>
    </citation>
    <scope>NUCLEOTIDE SEQUENCE [LARGE SCALE GENOMIC DNA]</scope>
    <source>
        <strain evidence="2 3">ATCC 27476</strain>
    </source>
</reference>
<dbReference type="PROSITE" id="PS50801">
    <property type="entry name" value="STAS"/>
    <property type="match status" value="1"/>
</dbReference>
<dbReference type="SUPFAM" id="SSF52091">
    <property type="entry name" value="SpoIIaa-like"/>
    <property type="match status" value="1"/>
</dbReference>
<sequence>MGSPRVTVRAEADRACVVACSGEFDQDTVGLLQATCERETTRAKPLVLDVKNVTFADSSFLNTLIRLRNTRSLSLAGPLPDQLHRLLDMTGTLALFEMREDGEEIG</sequence>
<keyword evidence="3" id="KW-1185">Reference proteome</keyword>
<accession>A0A5J6IY93</accession>
<dbReference type="CDD" id="cd07043">
    <property type="entry name" value="STAS_anti-anti-sigma_factors"/>
    <property type="match status" value="1"/>
</dbReference>
<dbReference type="InterPro" id="IPR058548">
    <property type="entry name" value="MlaB-like_STAS"/>
</dbReference>
<protein>
    <submittedName>
        <fullName evidence="2">Anti-sigma factor antagonist</fullName>
    </submittedName>
</protein>
<dbReference type="GO" id="GO:0043856">
    <property type="term" value="F:anti-sigma factor antagonist activity"/>
    <property type="evidence" value="ECO:0007669"/>
    <property type="project" value="TreeGrafter"/>
</dbReference>
<dbReference type="InterPro" id="IPR002645">
    <property type="entry name" value="STAS_dom"/>
</dbReference>